<sequence>MGDRRTVRGKEDYGLSAGVYNQIKVDVKSNWPLQLDVKNAFLNRDLEEEVFWTRCWGLKRKEVDREFIRFAILIVYVDDIILTSDDSLEIERLKGLLAQDFEIKDLEP</sequence>
<accession>A0A438CPG6</accession>
<dbReference type="Proteomes" id="UP000288805">
    <property type="component" value="Unassembled WGS sequence"/>
</dbReference>
<evidence type="ECO:0000313" key="1">
    <source>
        <dbReference type="EMBL" id="RVW25102.1"/>
    </source>
</evidence>
<dbReference type="EMBL" id="QGNW01002136">
    <property type="protein sequence ID" value="RVW25102.1"/>
    <property type="molecule type" value="Genomic_DNA"/>
</dbReference>
<dbReference type="AlphaFoldDB" id="A0A438CPG6"/>
<evidence type="ECO:0000313" key="2">
    <source>
        <dbReference type="Proteomes" id="UP000288805"/>
    </source>
</evidence>
<protein>
    <recommendedName>
        <fullName evidence="3">Reverse transcriptase Ty1/copia-type domain-containing protein</fullName>
    </recommendedName>
</protein>
<gene>
    <name evidence="1" type="ORF">CK203_113762</name>
</gene>
<evidence type="ECO:0008006" key="3">
    <source>
        <dbReference type="Google" id="ProtNLM"/>
    </source>
</evidence>
<dbReference type="SUPFAM" id="SSF56672">
    <property type="entry name" value="DNA/RNA polymerases"/>
    <property type="match status" value="1"/>
</dbReference>
<organism evidence="1 2">
    <name type="scientific">Vitis vinifera</name>
    <name type="common">Grape</name>
    <dbReference type="NCBI Taxonomy" id="29760"/>
    <lineage>
        <taxon>Eukaryota</taxon>
        <taxon>Viridiplantae</taxon>
        <taxon>Streptophyta</taxon>
        <taxon>Embryophyta</taxon>
        <taxon>Tracheophyta</taxon>
        <taxon>Spermatophyta</taxon>
        <taxon>Magnoliopsida</taxon>
        <taxon>eudicotyledons</taxon>
        <taxon>Gunneridae</taxon>
        <taxon>Pentapetalae</taxon>
        <taxon>rosids</taxon>
        <taxon>Vitales</taxon>
        <taxon>Vitaceae</taxon>
        <taxon>Viteae</taxon>
        <taxon>Vitis</taxon>
    </lineage>
</organism>
<comment type="caution">
    <text evidence="1">The sequence shown here is derived from an EMBL/GenBank/DDBJ whole genome shotgun (WGS) entry which is preliminary data.</text>
</comment>
<name>A0A438CPG6_VITVI</name>
<proteinExistence type="predicted"/>
<dbReference type="InterPro" id="IPR043502">
    <property type="entry name" value="DNA/RNA_pol_sf"/>
</dbReference>
<reference evidence="1 2" key="1">
    <citation type="journal article" date="2018" name="PLoS Genet.">
        <title>Population sequencing reveals clonal diversity and ancestral inbreeding in the grapevine cultivar Chardonnay.</title>
        <authorList>
            <person name="Roach M.J."/>
            <person name="Johnson D.L."/>
            <person name="Bohlmann J."/>
            <person name="van Vuuren H.J."/>
            <person name="Jones S.J."/>
            <person name="Pretorius I.S."/>
            <person name="Schmidt S.A."/>
            <person name="Borneman A.R."/>
        </authorList>
    </citation>
    <scope>NUCLEOTIDE SEQUENCE [LARGE SCALE GENOMIC DNA]</scope>
    <source>
        <strain evidence="2">cv. Chardonnay</strain>
        <tissue evidence="1">Leaf</tissue>
    </source>
</reference>